<gene>
    <name evidence="2" type="ordered locus">CMS0359</name>
</gene>
<keyword evidence="3" id="KW-1185">Reference proteome</keyword>
<organism evidence="2 3">
    <name type="scientific">Clavibacter sepedonicus</name>
    <name type="common">Clavibacter michiganensis subsp. sepedonicus</name>
    <dbReference type="NCBI Taxonomy" id="31964"/>
    <lineage>
        <taxon>Bacteria</taxon>
        <taxon>Bacillati</taxon>
        <taxon>Actinomycetota</taxon>
        <taxon>Actinomycetes</taxon>
        <taxon>Micrococcales</taxon>
        <taxon>Microbacteriaceae</taxon>
        <taxon>Clavibacter</taxon>
    </lineage>
</organism>
<feature type="compositionally biased region" description="Low complexity" evidence="1">
    <location>
        <begin position="13"/>
        <end position="22"/>
    </location>
</feature>
<reference evidence="2 3" key="1">
    <citation type="journal article" date="2008" name="J. Bacteriol.">
        <title>Genome of the actinomycete plant pathogen Clavibacter michiganensis subsp. sepedonicus suggests recent niche adaptation.</title>
        <authorList>
            <person name="Bentley S.D."/>
            <person name="Corton C."/>
            <person name="Brown S.E."/>
            <person name="Barron A."/>
            <person name="Clark L."/>
            <person name="Doggett J."/>
            <person name="Harris B."/>
            <person name="Ormond D."/>
            <person name="Quail M.A."/>
            <person name="May G."/>
            <person name="Francis D."/>
            <person name="Knudson D."/>
            <person name="Parkhill J."/>
            <person name="Ishimaru C.A."/>
        </authorList>
    </citation>
    <scope>NUCLEOTIDE SEQUENCE [LARGE SCALE GENOMIC DNA]</scope>
    <source>
        <strain evidence="3">ATCC 33113 / DSM 20744 / JCM 9667 / LMG 2889 / ICMP 2535 / C-1</strain>
    </source>
</reference>
<dbReference type="eggNOG" id="ENOG5030I7M">
    <property type="taxonomic scope" value="Bacteria"/>
</dbReference>
<proteinExistence type="predicted"/>
<dbReference type="KEGG" id="cms:CMS0359"/>
<dbReference type="STRING" id="31964.CMS0359"/>
<evidence type="ECO:0000256" key="1">
    <source>
        <dbReference type="SAM" id="MobiDB-lite"/>
    </source>
</evidence>
<feature type="region of interest" description="Disordered" evidence="1">
    <location>
        <begin position="13"/>
        <end position="82"/>
    </location>
</feature>
<protein>
    <submittedName>
        <fullName evidence="2">Uncharacterized protein</fullName>
    </submittedName>
</protein>
<sequence length="310" mass="30545">MPDFSKLLGAAARALGNASSSSRDGRQQRPVGAPGSGSGTDWRGLVRTAAGHLGGDDTSRAQPTASPHRAATADARPRTSEADRVALGKYDYLLRTADPDQLEQVHRDAFARLTPEQRDLVQARLTEELPAHERPRSGGTDDLARAATRGETAHPGLMQRVFGGGAAGGADSRPGAGPRGGSRMGAFAGGAAAGAGVAALGGLAIAVAGGAAVSSVAGPLLSGALADGVDFAGLAEGFGLEGLTGLTGLTDGIDGVSEGVSGLTEGVDGLAQGGAEHLTGIGDGIGGLGDSVGGLAEGFRIPGLDDLFGR</sequence>
<evidence type="ECO:0000313" key="2">
    <source>
        <dbReference type="EMBL" id="CAQ00480.1"/>
    </source>
</evidence>
<dbReference type="AlphaFoldDB" id="B0RBS9"/>
<dbReference type="GeneID" id="29472445"/>
<feature type="region of interest" description="Disordered" evidence="1">
    <location>
        <begin position="150"/>
        <end position="181"/>
    </location>
</feature>
<name>B0RBS9_CLASE</name>
<dbReference type="RefSeq" id="WP_012297818.1">
    <property type="nucleotide sequence ID" value="NC_010407.1"/>
</dbReference>
<dbReference type="OrthoDB" id="5520269at2"/>
<evidence type="ECO:0000313" key="3">
    <source>
        <dbReference type="Proteomes" id="UP000001318"/>
    </source>
</evidence>
<dbReference type="Proteomes" id="UP000001318">
    <property type="component" value="Chromosome"/>
</dbReference>
<accession>B0RBS9</accession>
<dbReference type="EMBL" id="AM849034">
    <property type="protein sequence ID" value="CAQ00480.1"/>
    <property type="molecule type" value="Genomic_DNA"/>
</dbReference>
<dbReference type="HOGENOM" id="CLU_902589_0_0_11"/>